<dbReference type="SUPFAM" id="SSF53474">
    <property type="entry name" value="alpha/beta-Hydrolases"/>
    <property type="match status" value="1"/>
</dbReference>
<dbReference type="PANTHER" id="PTHR43194">
    <property type="entry name" value="HYDROLASE ALPHA/BETA FOLD FAMILY"/>
    <property type="match status" value="1"/>
</dbReference>
<dbReference type="InterPro" id="IPR000073">
    <property type="entry name" value="AB_hydrolase_1"/>
</dbReference>
<keyword evidence="2" id="KW-0378">Hydrolase</keyword>
<protein>
    <submittedName>
        <fullName evidence="2">Alpha/beta hydrolase</fullName>
    </submittedName>
</protein>
<feature type="domain" description="AB hydrolase-1" evidence="1">
    <location>
        <begin position="30"/>
        <end position="277"/>
    </location>
</feature>
<evidence type="ECO:0000313" key="2">
    <source>
        <dbReference type="EMBL" id="MFD1947190.1"/>
    </source>
</evidence>
<evidence type="ECO:0000259" key="1">
    <source>
        <dbReference type="Pfam" id="PF12697"/>
    </source>
</evidence>
<evidence type="ECO:0000313" key="3">
    <source>
        <dbReference type="Proteomes" id="UP001597351"/>
    </source>
</evidence>
<dbReference type="InterPro" id="IPR029058">
    <property type="entry name" value="AB_hydrolase_fold"/>
</dbReference>
<proteinExistence type="predicted"/>
<dbReference type="GO" id="GO:0016787">
    <property type="term" value="F:hydrolase activity"/>
    <property type="evidence" value="ECO:0007669"/>
    <property type="project" value="UniProtKB-KW"/>
</dbReference>
<dbReference type="Gene3D" id="3.40.50.1820">
    <property type="entry name" value="alpha/beta hydrolase"/>
    <property type="match status" value="1"/>
</dbReference>
<name>A0ABW4TKT2_9ACTN</name>
<dbReference type="EMBL" id="JBHUGD010000003">
    <property type="protein sequence ID" value="MFD1947190.1"/>
    <property type="molecule type" value="Genomic_DNA"/>
</dbReference>
<sequence length="288" mass="30964">MTDTSAPDPTLTQTELDQIEIANSSGRQPVVFIHGLWLLSSSWDRWRTLYEHAGYATIAPGWPDDPATVTEARGNPDVFAHKMVGAVTAHYLAAIAKLDREPAVVGHSFGGLIAQKVAGEGASAATVAIDPAPGRGVLPLPPSALKAGSPVLGNPANARRSVTLTFEEFQYGWTNALDEAEARQLYDEFHVAASGVPIFQAAAANLNPFSETKVKFKADDRGPLLVVSGEKDHTVPRAIAHAAYKKHLKSSAVTEFVEIPDRGHSLTIDHGWQEVAQTSLDFIARFVR</sequence>
<dbReference type="InterPro" id="IPR050228">
    <property type="entry name" value="Carboxylesterase_BioH"/>
</dbReference>
<dbReference type="Pfam" id="PF12697">
    <property type="entry name" value="Abhydrolase_6"/>
    <property type="match status" value="1"/>
</dbReference>
<dbReference type="Proteomes" id="UP001597351">
    <property type="component" value="Unassembled WGS sequence"/>
</dbReference>
<dbReference type="PANTHER" id="PTHR43194:SF2">
    <property type="entry name" value="PEROXISOMAL MEMBRANE PROTEIN LPX1"/>
    <property type="match status" value="1"/>
</dbReference>
<keyword evidence="3" id="KW-1185">Reference proteome</keyword>
<reference evidence="3" key="1">
    <citation type="journal article" date="2019" name="Int. J. Syst. Evol. Microbiol.">
        <title>The Global Catalogue of Microorganisms (GCM) 10K type strain sequencing project: providing services to taxonomists for standard genome sequencing and annotation.</title>
        <authorList>
            <consortium name="The Broad Institute Genomics Platform"/>
            <consortium name="The Broad Institute Genome Sequencing Center for Infectious Disease"/>
            <person name="Wu L."/>
            <person name="Ma J."/>
        </authorList>
    </citation>
    <scope>NUCLEOTIDE SEQUENCE [LARGE SCALE GENOMIC DNA]</scope>
    <source>
        <strain evidence="3">CGMCC 1.12477</strain>
    </source>
</reference>
<dbReference type="RefSeq" id="WP_343918049.1">
    <property type="nucleotide sequence ID" value="NZ_BAAAJT010000002.1"/>
</dbReference>
<organism evidence="2 3">
    <name type="scientific">Nocardioides aestuarii</name>
    <dbReference type="NCBI Taxonomy" id="252231"/>
    <lineage>
        <taxon>Bacteria</taxon>
        <taxon>Bacillati</taxon>
        <taxon>Actinomycetota</taxon>
        <taxon>Actinomycetes</taxon>
        <taxon>Propionibacteriales</taxon>
        <taxon>Nocardioidaceae</taxon>
        <taxon>Nocardioides</taxon>
    </lineage>
</organism>
<accession>A0ABW4TKT2</accession>
<gene>
    <name evidence="2" type="ORF">ACFSDE_10340</name>
</gene>
<comment type="caution">
    <text evidence="2">The sequence shown here is derived from an EMBL/GenBank/DDBJ whole genome shotgun (WGS) entry which is preliminary data.</text>
</comment>